<comment type="caution">
    <text evidence="3">The sequence shown here is derived from an EMBL/GenBank/DDBJ whole genome shotgun (WGS) entry which is preliminary data.</text>
</comment>
<dbReference type="EMBL" id="BAAAQM010000009">
    <property type="protein sequence ID" value="GAA1964087.1"/>
    <property type="molecule type" value="Genomic_DNA"/>
</dbReference>
<evidence type="ECO:0000256" key="1">
    <source>
        <dbReference type="ARBA" id="ARBA00023172"/>
    </source>
</evidence>
<sequence>MDGGPIRHSTYAKGWARARASALAPEQFASPLAQRPYDLRHAGVSTWLNAGVPATQVAEWAGHSVEVLLSTYAKCLDGPDQAALAQRRIDALLSMTIEEDRSSPTAQNCETGERRDFGPRMGREHRSNMIENETPCSGAEDD</sequence>
<name>A0ABN2R5T1_9ACTN</name>
<evidence type="ECO:0000313" key="4">
    <source>
        <dbReference type="Proteomes" id="UP001499854"/>
    </source>
</evidence>
<gene>
    <name evidence="3" type="ORF">GCM10009838_21640</name>
</gene>
<dbReference type="SUPFAM" id="SSF56349">
    <property type="entry name" value="DNA breaking-rejoining enzymes"/>
    <property type="match status" value="1"/>
</dbReference>
<dbReference type="InterPro" id="IPR011010">
    <property type="entry name" value="DNA_brk_join_enz"/>
</dbReference>
<dbReference type="RefSeq" id="WP_425558606.1">
    <property type="nucleotide sequence ID" value="NZ_BAAAQM010000009.1"/>
</dbReference>
<reference evidence="3 4" key="1">
    <citation type="journal article" date="2019" name="Int. J. Syst. Evol. Microbiol.">
        <title>The Global Catalogue of Microorganisms (GCM) 10K type strain sequencing project: providing services to taxonomists for standard genome sequencing and annotation.</title>
        <authorList>
            <consortium name="The Broad Institute Genomics Platform"/>
            <consortium name="The Broad Institute Genome Sequencing Center for Infectious Disease"/>
            <person name="Wu L."/>
            <person name="Ma J."/>
        </authorList>
    </citation>
    <scope>NUCLEOTIDE SEQUENCE [LARGE SCALE GENOMIC DNA]</scope>
    <source>
        <strain evidence="3 4">JCM 16013</strain>
    </source>
</reference>
<feature type="compositionally biased region" description="Basic and acidic residues" evidence="2">
    <location>
        <begin position="111"/>
        <end position="128"/>
    </location>
</feature>
<evidence type="ECO:0000256" key="2">
    <source>
        <dbReference type="SAM" id="MobiDB-lite"/>
    </source>
</evidence>
<dbReference type="Proteomes" id="UP001499854">
    <property type="component" value="Unassembled WGS sequence"/>
</dbReference>
<organism evidence="3 4">
    <name type="scientific">Catenulispora subtropica</name>
    <dbReference type="NCBI Taxonomy" id="450798"/>
    <lineage>
        <taxon>Bacteria</taxon>
        <taxon>Bacillati</taxon>
        <taxon>Actinomycetota</taxon>
        <taxon>Actinomycetes</taxon>
        <taxon>Catenulisporales</taxon>
        <taxon>Catenulisporaceae</taxon>
        <taxon>Catenulispora</taxon>
    </lineage>
</organism>
<accession>A0ABN2R5T1</accession>
<proteinExistence type="predicted"/>
<evidence type="ECO:0000313" key="3">
    <source>
        <dbReference type="EMBL" id="GAA1964087.1"/>
    </source>
</evidence>
<feature type="region of interest" description="Disordered" evidence="2">
    <location>
        <begin position="99"/>
        <end position="142"/>
    </location>
</feature>
<protein>
    <recommendedName>
        <fullName evidence="5">Integrase family protein</fullName>
    </recommendedName>
</protein>
<dbReference type="InterPro" id="IPR013762">
    <property type="entry name" value="Integrase-like_cat_sf"/>
</dbReference>
<keyword evidence="4" id="KW-1185">Reference proteome</keyword>
<evidence type="ECO:0008006" key="5">
    <source>
        <dbReference type="Google" id="ProtNLM"/>
    </source>
</evidence>
<keyword evidence="1" id="KW-0233">DNA recombination</keyword>
<dbReference type="Gene3D" id="1.10.443.10">
    <property type="entry name" value="Intergrase catalytic core"/>
    <property type="match status" value="1"/>
</dbReference>